<dbReference type="GO" id="GO:0004764">
    <property type="term" value="F:shikimate 3-dehydrogenase (NADP+) activity"/>
    <property type="evidence" value="ECO:0007669"/>
    <property type="project" value="InterPro"/>
</dbReference>
<gene>
    <name evidence="4" type="ORF">IIU_06592</name>
</gene>
<dbReference type="RefSeq" id="WP_016110297.1">
    <property type="nucleotide sequence ID" value="NZ_KB976174.1"/>
</dbReference>
<dbReference type="PANTHER" id="PTHR21089:SF1">
    <property type="entry name" value="BIFUNCTIONAL 3-DEHYDROQUINATE DEHYDRATASE_SHIKIMATE DEHYDROGENASE, CHLOROPLASTIC"/>
    <property type="match status" value="1"/>
</dbReference>
<dbReference type="CDD" id="cd01065">
    <property type="entry name" value="NAD_bind_Shikimate_DH"/>
    <property type="match status" value="1"/>
</dbReference>
<dbReference type="SUPFAM" id="SSF51735">
    <property type="entry name" value="NAD(P)-binding Rossmann-fold domains"/>
    <property type="match status" value="1"/>
</dbReference>
<reference evidence="4 5" key="1">
    <citation type="submission" date="2012-12" db="EMBL/GenBank/DDBJ databases">
        <title>The Genome Sequence of Bacillus cereus VD133.</title>
        <authorList>
            <consortium name="The Broad Institute Genome Sequencing Platform"/>
            <consortium name="The Broad Institute Genome Sequencing Center for Infectious Disease"/>
            <person name="Feldgarden M."/>
            <person name="Van der Auwera G.A."/>
            <person name="Mahillon J."/>
            <person name="Duprez V."/>
            <person name="Timmery S."/>
            <person name="Mattelet C."/>
            <person name="Dierick K."/>
            <person name="Sun M."/>
            <person name="Yu Z."/>
            <person name="Zhu L."/>
            <person name="Hu X."/>
            <person name="Shank E.B."/>
            <person name="Swiecicka I."/>
            <person name="Hansen B.M."/>
            <person name="Andrup L."/>
            <person name="Walker B."/>
            <person name="Young S.K."/>
            <person name="Zeng Q."/>
            <person name="Gargeya S."/>
            <person name="Fitzgerald M."/>
            <person name="Haas B."/>
            <person name="Abouelleil A."/>
            <person name="Alvarado L."/>
            <person name="Arachchi H.M."/>
            <person name="Berlin A.M."/>
            <person name="Chapman S.B."/>
            <person name="Dewar J."/>
            <person name="Goldberg J."/>
            <person name="Griggs A."/>
            <person name="Gujja S."/>
            <person name="Hansen M."/>
            <person name="Howarth C."/>
            <person name="Imamovic A."/>
            <person name="Larimer J."/>
            <person name="McCowan C."/>
            <person name="Murphy C."/>
            <person name="Neiman D."/>
            <person name="Pearson M."/>
            <person name="Priest M."/>
            <person name="Roberts A."/>
            <person name="Saif S."/>
            <person name="Shea T."/>
            <person name="Sisk P."/>
            <person name="Sykes S."/>
            <person name="Wortman J."/>
            <person name="Nusbaum C."/>
            <person name="Birren B."/>
        </authorList>
    </citation>
    <scope>NUCLEOTIDE SEQUENCE [LARGE SCALE GENOMIC DNA]</scope>
    <source>
        <strain evidence="4 5">VD133</strain>
    </source>
</reference>
<dbReference type="Pfam" id="PF08501">
    <property type="entry name" value="Shikimate_dh_N"/>
    <property type="match status" value="1"/>
</dbReference>
<sequence>METKYSALIGNPVDHSVSDVLYKALITINTFDYQYQHNKLNVSPEELNHTLDMLSQKKYIGLNVTLPYKQSIMNYIHAVDSTAAHIGAVNTIKINHDDLIGYNTDWVGLYKPIITHTKKKKPIICIFGTGGASRAAIYAARKISDYVHVLYRNYPTISDSTYDLFNRQNEIGITLRPYSDVKEIVDMSDIIINTTSVGMKGKVATTPFNMKLLKDLSMKEKLFIDAVFNPIETRLLQFFSSHGAKTVDGLWMMIYQGIEALSIWLERDIHIPDKNLIQVHTLLKEAML</sequence>
<evidence type="ECO:0000256" key="1">
    <source>
        <dbReference type="ARBA" id="ARBA00004871"/>
    </source>
</evidence>
<dbReference type="InterPro" id="IPR046346">
    <property type="entry name" value="Aminoacid_DH-like_N_sf"/>
</dbReference>
<dbReference type="Gene3D" id="3.40.50.720">
    <property type="entry name" value="NAD(P)-binding Rossmann-like Domain"/>
    <property type="match status" value="1"/>
</dbReference>
<keyword evidence="2" id="KW-0057">Aromatic amino acid biosynthesis</keyword>
<name>A0A9W5PK01_BACCE</name>
<evidence type="ECO:0000256" key="2">
    <source>
        <dbReference type="ARBA" id="ARBA00023141"/>
    </source>
</evidence>
<protein>
    <submittedName>
        <fullName evidence="4">Shikimate 5-dehydrogenase</fullName>
    </submittedName>
</protein>
<dbReference type="InterPro" id="IPR036291">
    <property type="entry name" value="NAD(P)-bd_dom_sf"/>
</dbReference>
<organism evidence="4 5">
    <name type="scientific">Bacillus cereus VD133</name>
    <dbReference type="NCBI Taxonomy" id="1053233"/>
    <lineage>
        <taxon>Bacteria</taxon>
        <taxon>Bacillati</taxon>
        <taxon>Bacillota</taxon>
        <taxon>Bacilli</taxon>
        <taxon>Bacillales</taxon>
        <taxon>Bacillaceae</taxon>
        <taxon>Bacillus</taxon>
        <taxon>Bacillus cereus group</taxon>
    </lineage>
</organism>
<evidence type="ECO:0000313" key="4">
    <source>
        <dbReference type="EMBL" id="EOO24822.1"/>
    </source>
</evidence>
<keyword evidence="2" id="KW-0028">Amino-acid biosynthesis</keyword>
<accession>A0A9W5PK01</accession>
<dbReference type="SUPFAM" id="SSF53223">
    <property type="entry name" value="Aminoacid dehydrogenase-like, N-terminal domain"/>
    <property type="match status" value="1"/>
</dbReference>
<dbReference type="Gene3D" id="3.40.50.10860">
    <property type="entry name" value="Leucine Dehydrogenase, chain A, domain 1"/>
    <property type="match status" value="1"/>
</dbReference>
<dbReference type="PANTHER" id="PTHR21089">
    <property type="entry name" value="SHIKIMATE DEHYDROGENASE"/>
    <property type="match status" value="1"/>
</dbReference>
<evidence type="ECO:0000259" key="3">
    <source>
        <dbReference type="Pfam" id="PF08501"/>
    </source>
</evidence>
<dbReference type="GO" id="GO:0009073">
    <property type="term" value="P:aromatic amino acid family biosynthetic process"/>
    <property type="evidence" value="ECO:0007669"/>
    <property type="project" value="UniProtKB-KW"/>
</dbReference>
<comment type="pathway">
    <text evidence="1">Metabolic intermediate biosynthesis; chorismate biosynthesis; chorismate from D-erythrose 4-phosphate and phosphoenolpyruvate: step 4/7.</text>
</comment>
<feature type="domain" description="Shikimate dehydrogenase substrate binding N-terminal" evidence="3">
    <location>
        <begin position="8"/>
        <end position="92"/>
    </location>
</feature>
<comment type="caution">
    <text evidence="4">The sequence shown here is derived from an EMBL/GenBank/DDBJ whole genome shotgun (WGS) entry which is preliminary data.</text>
</comment>
<dbReference type="GO" id="GO:0019632">
    <property type="term" value="P:shikimate metabolic process"/>
    <property type="evidence" value="ECO:0007669"/>
    <property type="project" value="TreeGrafter"/>
</dbReference>
<dbReference type="GO" id="GO:0009423">
    <property type="term" value="P:chorismate biosynthetic process"/>
    <property type="evidence" value="ECO:0007669"/>
    <property type="project" value="TreeGrafter"/>
</dbReference>
<dbReference type="AlphaFoldDB" id="A0A9W5PK01"/>
<dbReference type="InterPro" id="IPR022893">
    <property type="entry name" value="Shikimate_DH_fam"/>
</dbReference>
<evidence type="ECO:0000313" key="5">
    <source>
        <dbReference type="Proteomes" id="UP000014018"/>
    </source>
</evidence>
<dbReference type="InterPro" id="IPR013708">
    <property type="entry name" value="Shikimate_DH-bd_N"/>
</dbReference>
<proteinExistence type="predicted"/>
<dbReference type="Proteomes" id="UP000014018">
    <property type="component" value="Unassembled WGS sequence"/>
</dbReference>
<dbReference type="EMBL" id="AHFB01000149">
    <property type="protein sequence ID" value="EOO24822.1"/>
    <property type="molecule type" value="Genomic_DNA"/>
</dbReference>